<evidence type="ECO:0000313" key="1">
    <source>
        <dbReference type="Proteomes" id="UP000887565"/>
    </source>
</evidence>
<reference evidence="2" key="1">
    <citation type="submission" date="2022-11" db="UniProtKB">
        <authorList>
            <consortium name="WormBaseParasite"/>
        </authorList>
    </citation>
    <scope>IDENTIFICATION</scope>
</reference>
<evidence type="ECO:0000313" key="2">
    <source>
        <dbReference type="WBParaSite" id="nRc.2.0.1.t15568-RA"/>
    </source>
</evidence>
<dbReference type="Proteomes" id="UP000887565">
    <property type="component" value="Unplaced"/>
</dbReference>
<dbReference type="AlphaFoldDB" id="A0A915IN08"/>
<accession>A0A915IN08</accession>
<dbReference type="WBParaSite" id="nRc.2.0.1.t15568-RA">
    <property type="protein sequence ID" value="nRc.2.0.1.t15568-RA"/>
    <property type="gene ID" value="nRc.2.0.1.g15568"/>
</dbReference>
<sequence length="129" mass="13866">MKLVNNRTSEMSDASASIFPPDASMLCCPVLFLLDDIRLLFCDLHEDELVSDEFSGCCCCCLGLDPMVVGFVRPAKTGTDDASLVQLDCPDCSETTVDGRRIAVAEGFNGNGAEHIYVQLEITGLLLGV</sequence>
<name>A0A915IN08_ROMCU</name>
<proteinExistence type="predicted"/>
<organism evidence="1 2">
    <name type="scientific">Romanomermis culicivorax</name>
    <name type="common">Nematode worm</name>
    <dbReference type="NCBI Taxonomy" id="13658"/>
    <lineage>
        <taxon>Eukaryota</taxon>
        <taxon>Metazoa</taxon>
        <taxon>Ecdysozoa</taxon>
        <taxon>Nematoda</taxon>
        <taxon>Enoplea</taxon>
        <taxon>Dorylaimia</taxon>
        <taxon>Mermithida</taxon>
        <taxon>Mermithoidea</taxon>
        <taxon>Mermithidae</taxon>
        <taxon>Romanomermis</taxon>
    </lineage>
</organism>
<keyword evidence="1" id="KW-1185">Reference proteome</keyword>
<protein>
    <submittedName>
        <fullName evidence="2">Uncharacterized protein</fullName>
    </submittedName>
</protein>